<evidence type="ECO:0000313" key="2">
    <source>
        <dbReference type="Proteomes" id="UP000571857"/>
    </source>
</evidence>
<reference evidence="1 2" key="1">
    <citation type="submission" date="2020-06" db="EMBL/GenBank/DDBJ databases">
        <title>Crossreactivity between MHC class I-restricted antigens from cancer cells and an enterococcal bacteriophage.</title>
        <authorList>
            <person name="Fluckiger A."/>
            <person name="Daillere R."/>
            <person name="Sassi M."/>
            <person name="Cattoir V."/>
            <person name="Kroemer G."/>
            <person name="Zitvogel L."/>
        </authorList>
    </citation>
    <scope>NUCLEOTIDE SEQUENCE [LARGE SCALE GENOMIC DNA]</scope>
    <source>
        <strain evidence="1 2">EG4</strain>
    </source>
</reference>
<gene>
    <name evidence="1" type="ORF">HWH42_09150</name>
</gene>
<dbReference type="RefSeq" id="WP_176333676.1">
    <property type="nucleotide sequence ID" value="NZ_BSYC01000006.1"/>
</dbReference>
<comment type="caution">
    <text evidence="1">The sequence shown here is derived from an EMBL/GenBank/DDBJ whole genome shotgun (WGS) entry which is preliminary data.</text>
</comment>
<sequence>MTVDKKEIVDLLQKLRYSLSTIEHVDIREIQLTIDQTISEIQDNRCEGIKISVALSKVVDKMNHSFAFNGLKLDKDLGATWDSLKELSDKSRTSERTAVSILKGLWGINS</sequence>
<dbReference type="Proteomes" id="UP000571857">
    <property type="component" value="Unassembled WGS sequence"/>
</dbReference>
<evidence type="ECO:0008006" key="3">
    <source>
        <dbReference type="Google" id="ProtNLM"/>
    </source>
</evidence>
<proteinExistence type="predicted"/>
<dbReference type="AlphaFoldDB" id="A0ABD4HMQ6"/>
<protein>
    <recommendedName>
        <fullName evidence="3">Phage protein</fullName>
    </recommendedName>
</protein>
<accession>A0ABD4HMQ6</accession>
<name>A0ABD4HMQ6_ENTGA</name>
<organism evidence="1 2">
    <name type="scientific">Enterococcus gallinarum</name>
    <dbReference type="NCBI Taxonomy" id="1353"/>
    <lineage>
        <taxon>Bacteria</taxon>
        <taxon>Bacillati</taxon>
        <taxon>Bacillota</taxon>
        <taxon>Bacilli</taxon>
        <taxon>Lactobacillales</taxon>
        <taxon>Enterococcaceae</taxon>
        <taxon>Enterococcus</taxon>
    </lineage>
</organism>
<dbReference type="EMBL" id="JABXJK010000048">
    <property type="protein sequence ID" value="MBA0972746.1"/>
    <property type="molecule type" value="Genomic_DNA"/>
</dbReference>
<evidence type="ECO:0000313" key="1">
    <source>
        <dbReference type="EMBL" id="MBA0972746.1"/>
    </source>
</evidence>